<keyword evidence="3" id="KW-0378">Hydrolase</keyword>
<dbReference type="PANTHER" id="PTHR47396">
    <property type="entry name" value="TYPE I RESTRICTION ENZYME ECOKI R PROTEIN"/>
    <property type="match status" value="1"/>
</dbReference>
<dbReference type="SUPFAM" id="SSF52540">
    <property type="entry name" value="P-loop containing nucleoside triphosphate hydrolases"/>
    <property type="match status" value="1"/>
</dbReference>
<evidence type="ECO:0000259" key="1">
    <source>
        <dbReference type="PROSITE" id="PS51192"/>
    </source>
</evidence>
<keyword evidence="4" id="KW-1185">Reference proteome</keyword>
<keyword evidence="3" id="KW-0547">Nucleotide-binding</keyword>
<dbReference type="Gene3D" id="3.30.870.10">
    <property type="entry name" value="Endonuclease Chain A"/>
    <property type="match status" value="1"/>
</dbReference>
<keyword evidence="3" id="KW-0347">Helicase</keyword>
<dbReference type="PANTHER" id="PTHR47396:SF1">
    <property type="entry name" value="ATP-DEPENDENT HELICASE IRC3-RELATED"/>
    <property type="match status" value="1"/>
</dbReference>
<evidence type="ECO:0000313" key="3">
    <source>
        <dbReference type="EMBL" id="NDL68258.1"/>
    </source>
</evidence>
<dbReference type="GO" id="GO:0003677">
    <property type="term" value="F:DNA binding"/>
    <property type="evidence" value="ECO:0007669"/>
    <property type="project" value="InterPro"/>
</dbReference>
<dbReference type="EMBL" id="JAAEEH010000032">
    <property type="protein sequence ID" value="NDL68258.1"/>
    <property type="molecule type" value="Genomic_DNA"/>
</dbReference>
<dbReference type="CDD" id="cd18799">
    <property type="entry name" value="SF2_C_EcoAI-like"/>
    <property type="match status" value="1"/>
</dbReference>
<dbReference type="Pfam" id="PF13091">
    <property type="entry name" value="PLDc_2"/>
    <property type="match status" value="1"/>
</dbReference>
<dbReference type="InterPro" id="IPR014001">
    <property type="entry name" value="Helicase_ATP-bd"/>
</dbReference>
<dbReference type="AlphaFoldDB" id="A0A7X5HX66"/>
<dbReference type="GO" id="GO:0005829">
    <property type="term" value="C:cytosol"/>
    <property type="evidence" value="ECO:0007669"/>
    <property type="project" value="TreeGrafter"/>
</dbReference>
<sequence>MSVQAEIVRSIYSGFVDHQGVSLEAYRPKLLVNDHEKGQKVLTSIINELNGCDAFFFSVAFITQSGVTVLLNTLKELEERGIQGKILASQYLNFTNPEALRRLLQFKNVELRMVVDGNLHAKGYIFRKAETYSLVVGSSNLTQEALGYNKEWNVKVSSMGQGSLIQDTLQEFQRSFDQAEKVNENWLQAYEDIYRRYKPVFHSKEGQTERVRPLFKIMPNRMQVQALNGIQRIRENGGDRALLISATGTGKTYLAAFDVEKVRPKKFLFLVHREQILDQAMESFQDVLGHGIETGKLTGRCRETEAQYLFSTVQTLSKSQVLERFASDAFDYVVLDETHRSGAESYQRILQHLQPEFLLGMTATPERTDGCNIYQDYGYNIAYEIRLQEALQENMLCPFHYFGVMEIMVDGKVIQEDTDFRHLVAEERISHILEKVRFYGYYGKRVKGLVFCSSVREAIELSQKFNLHGYKTMALSGSDSQEAREEAIERLEQEQMAGALDYIFTVDIFNEGVDIPSINQVIMLRPTQSAIIFVQQLGRGLRKHPEKDYVVVIDFIGNYRNNFMIPMALSGDRSYNKDTVRRYVLEGNRVIPGCSTINFEAVAKKRIFEAIDNANFSDIRLIKESYQNLKYQLGRIPSLKEFELYGSIDVTRIFDNNSLGSYHLFLKKYEKEYQVRFSPLQEKFIEFISKKLASGKRIHELLLLKGMMSQKENLIHFLRKCLFNDYGIEIGESGIWSVVNVLTGRFASGTSRDTYKDCVFLEEAQADGEYRIATDYRKLLEDSCFKDKLLELLDFGIERNRKCYGSPYSGTSFQLYQKYTYEDVCRLLEWEKAEVPLNIGGYKFDRKTKTYPVFINYEKPDDISDSTNYEDRFLSSGELIAISKSGRTPESEDVVQAYRAGEDGVRMYLFVRKNKDDHTSKEFYFLGRIHTIGKPHPIIMKNTNKNAVEIRYRLEVPVREELYEYLVG</sequence>
<evidence type="ECO:0000259" key="2">
    <source>
        <dbReference type="PROSITE" id="PS51194"/>
    </source>
</evidence>
<reference evidence="3 4" key="1">
    <citation type="submission" date="2020-01" db="EMBL/GenBank/DDBJ databases">
        <title>Anaeroalcalibacter tamaniensis gen. nov., sp. nov., moderately halophilic strictly anaerobic fermenter bacterium from mud volcano of Taman peninsula.</title>
        <authorList>
            <person name="Frolova A."/>
            <person name="Merkel A.Y."/>
            <person name="Slobodkin A.I."/>
        </authorList>
    </citation>
    <scope>NUCLEOTIDE SEQUENCE [LARGE SCALE GENOMIC DNA]</scope>
    <source>
        <strain evidence="3 4">F-3ap</strain>
    </source>
</reference>
<dbReference type="Gene3D" id="3.40.50.300">
    <property type="entry name" value="P-loop containing nucleotide triphosphate hydrolases"/>
    <property type="match status" value="2"/>
</dbReference>
<dbReference type="Pfam" id="PF00271">
    <property type="entry name" value="Helicase_C"/>
    <property type="match status" value="1"/>
</dbReference>
<accession>A0A7X5HX66</accession>
<protein>
    <submittedName>
        <fullName evidence="3">DEAD/DEAH box helicase</fullName>
    </submittedName>
</protein>
<comment type="caution">
    <text evidence="3">The sequence shown here is derived from an EMBL/GenBank/DDBJ whole genome shotgun (WGS) entry which is preliminary data.</text>
</comment>
<dbReference type="InterPro" id="IPR021835">
    <property type="entry name" value="DUF3427"/>
</dbReference>
<dbReference type="RefSeq" id="WP_162370981.1">
    <property type="nucleotide sequence ID" value="NZ_JAAEEH010000032.1"/>
</dbReference>
<dbReference type="GO" id="GO:0005524">
    <property type="term" value="F:ATP binding"/>
    <property type="evidence" value="ECO:0007669"/>
    <property type="project" value="InterPro"/>
</dbReference>
<organism evidence="3 4">
    <name type="scientific">Anaerotalea alkaliphila</name>
    <dbReference type="NCBI Taxonomy" id="2662126"/>
    <lineage>
        <taxon>Bacteria</taxon>
        <taxon>Bacillati</taxon>
        <taxon>Bacillota</taxon>
        <taxon>Clostridia</taxon>
        <taxon>Eubacteriales</taxon>
        <taxon>Anaerotalea</taxon>
    </lineage>
</organism>
<evidence type="ECO:0000313" key="4">
    <source>
        <dbReference type="Proteomes" id="UP000461585"/>
    </source>
</evidence>
<dbReference type="CDD" id="cd18032">
    <property type="entry name" value="DEXHc_RE_I_III_res"/>
    <property type="match status" value="1"/>
</dbReference>
<dbReference type="InterPro" id="IPR025202">
    <property type="entry name" value="PLD-like_dom"/>
</dbReference>
<dbReference type="SMART" id="SM00490">
    <property type="entry name" value="HELICc"/>
    <property type="match status" value="1"/>
</dbReference>
<dbReference type="SMART" id="SM00487">
    <property type="entry name" value="DEXDc"/>
    <property type="match status" value="1"/>
</dbReference>
<dbReference type="GO" id="GO:0004386">
    <property type="term" value="F:helicase activity"/>
    <property type="evidence" value="ECO:0007669"/>
    <property type="project" value="UniProtKB-KW"/>
</dbReference>
<dbReference type="InterPro" id="IPR050742">
    <property type="entry name" value="Helicase_Restrict-Modif_Enz"/>
</dbReference>
<feature type="domain" description="Helicase C-terminal" evidence="2">
    <location>
        <begin position="434"/>
        <end position="591"/>
    </location>
</feature>
<dbReference type="Pfam" id="PF04851">
    <property type="entry name" value="ResIII"/>
    <property type="match status" value="1"/>
</dbReference>
<feature type="domain" description="Helicase ATP-binding" evidence="1">
    <location>
        <begin position="232"/>
        <end position="369"/>
    </location>
</feature>
<keyword evidence="3" id="KW-0067">ATP-binding</keyword>
<dbReference type="Pfam" id="PF26350">
    <property type="entry name" value="DUF8090"/>
    <property type="match status" value="1"/>
</dbReference>
<dbReference type="Proteomes" id="UP000461585">
    <property type="component" value="Unassembled WGS sequence"/>
</dbReference>
<dbReference type="GO" id="GO:0016787">
    <property type="term" value="F:hydrolase activity"/>
    <property type="evidence" value="ECO:0007669"/>
    <property type="project" value="InterPro"/>
</dbReference>
<dbReference type="Pfam" id="PF11907">
    <property type="entry name" value="DUF3427"/>
    <property type="match status" value="1"/>
</dbReference>
<dbReference type="InterPro" id="IPR058403">
    <property type="entry name" value="DUF8090"/>
</dbReference>
<dbReference type="SUPFAM" id="SSF56024">
    <property type="entry name" value="Phospholipase D/nuclease"/>
    <property type="match status" value="1"/>
</dbReference>
<dbReference type="PROSITE" id="PS51192">
    <property type="entry name" value="HELICASE_ATP_BIND_1"/>
    <property type="match status" value="1"/>
</dbReference>
<dbReference type="InterPro" id="IPR027417">
    <property type="entry name" value="P-loop_NTPase"/>
</dbReference>
<dbReference type="InterPro" id="IPR006935">
    <property type="entry name" value="Helicase/UvrB_N"/>
</dbReference>
<name>A0A7X5HX66_9FIRM</name>
<proteinExistence type="predicted"/>
<dbReference type="CDD" id="cd09204">
    <property type="entry name" value="PLDc_N_DEXD_b2"/>
    <property type="match status" value="1"/>
</dbReference>
<dbReference type="PROSITE" id="PS51194">
    <property type="entry name" value="HELICASE_CTER"/>
    <property type="match status" value="1"/>
</dbReference>
<gene>
    <name evidence="3" type="ORF">GXN74_10945</name>
</gene>
<dbReference type="InterPro" id="IPR001650">
    <property type="entry name" value="Helicase_C-like"/>
</dbReference>